<name>A0A9D2U1N4_9FIRM</name>
<evidence type="ECO:0000313" key="1">
    <source>
        <dbReference type="EMBL" id="HJD34706.1"/>
    </source>
</evidence>
<protein>
    <recommendedName>
        <fullName evidence="3">HipA-like C-terminal domain-containing protein</fullName>
    </recommendedName>
</protein>
<gene>
    <name evidence="1" type="ORF">H9911_09230</name>
</gene>
<organism evidence="1 2">
    <name type="scientific">Candidatus Mediterraneibacter tabaqchaliae</name>
    <dbReference type="NCBI Taxonomy" id="2838689"/>
    <lineage>
        <taxon>Bacteria</taxon>
        <taxon>Bacillati</taxon>
        <taxon>Bacillota</taxon>
        <taxon>Clostridia</taxon>
        <taxon>Lachnospirales</taxon>
        <taxon>Lachnospiraceae</taxon>
        <taxon>Mediterraneibacter</taxon>
    </lineage>
</organism>
<comment type="caution">
    <text evidence="1">The sequence shown here is derived from an EMBL/GenBank/DDBJ whole genome shotgun (WGS) entry which is preliminary data.</text>
</comment>
<evidence type="ECO:0008006" key="3">
    <source>
        <dbReference type="Google" id="ProtNLM"/>
    </source>
</evidence>
<dbReference type="Gene3D" id="1.10.1070.20">
    <property type="match status" value="1"/>
</dbReference>
<evidence type="ECO:0000313" key="2">
    <source>
        <dbReference type="Proteomes" id="UP000823897"/>
    </source>
</evidence>
<dbReference type="AlphaFoldDB" id="A0A9D2U1N4"/>
<reference evidence="1" key="2">
    <citation type="submission" date="2021-04" db="EMBL/GenBank/DDBJ databases">
        <authorList>
            <person name="Gilroy R."/>
        </authorList>
    </citation>
    <scope>NUCLEOTIDE SEQUENCE</scope>
    <source>
        <strain evidence="1">ChiGjej3B3-11674</strain>
    </source>
</reference>
<reference evidence="1" key="1">
    <citation type="journal article" date="2021" name="PeerJ">
        <title>Extensive microbial diversity within the chicken gut microbiome revealed by metagenomics and culture.</title>
        <authorList>
            <person name="Gilroy R."/>
            <person name="Ravi A."/>
            <person name="Getino M."/>
            <person name="Pursley I."/>
            <person name="Horton D.L."/>
            <person name="Alikhan N.F."/>
            <person name="Baker D."/>
            <person name="Gharbi K."/>
            <person name="Hall N."/>
            <person name="Watson M."/>
            <person name="Adriaenssens E.M."/>
            <person name="Foster-Nyarko E."/>
            <person name="Jarju S."/>
            <person name="Secka A."/>
            <person name="Antonio M."/>
            <person name="Oren A."/>
            <person name="Chaudhuri R.R."/>
            <person name="La Ragione R."/>
            <person name="Hildebrand F."/>
            <person name="Pallen M.J."/>
        </authorList>
    </citation>
    <scope>NUCLEOTIDE SEQUENCE</scope>
    <source>
        <strain evidence="1">ChiGjej3B3-11674</strain>
    </source>
</reference>
<dbReference type="Proteomes" id="UP000823897">
    <property type="component" value="Unassembled WGS sequence"/>
</dbReference>
<dbReference type="EMBL" id="DWUV01000179">
    <property type="protein sequence ID" value="HJD34706.1"/>
    <property type="molecule type" value="Genomic_DNA"/>
</dbReference>
<accession>A0A9D2U1N4</accession>
<sequence>MMWNHSNEDGQDHSCAGNPLPQSGLYVLKHKDLDVAMVQIDMHTGQIGYVLAVYQPEELPAGISRDGRSLPQWWALRAIPDSRGGLRQVLSRTGVPTSQALMLRSYGLSLTDHYWMQPVERELHWEELNFFKNVFSDELGSMLTDTETQMSGQDTPGTLALSPSSSVNGDMKKKWVIKDGIRCLMKVSGTYYGQQAVNEVIASRLHERLKWKRYVRYQIEEVNMDGKIYPCSLSPLFTSEAEEFVSAYQILMDQKIPNDTSLYEALTARAMELGMEEEDVRSQLEYTVMTDFILSNVDRHLNNMGFMYDPKERRLTGMAPIFDTGNALFYDRDVIPHKRNLLELQVNSFCKREVEMLRFVRNGSQLDLDVLRDFPEEAEALLTGYTEMPKARAGEIAETIREKAEYLSLFYHGKKIWKRERYW</sequence>
<proteinExistence type="predicted"/>